<dbReference type="EMBL" id="KV441472">
    <property type="protein sequence ID" value="OAG23929.1"/>
    <property type="molecule type" value="Genomic_DNA"/>
</dbReference>
<dbReference type="InterPro" id="IPR040962">
    <property type="entry name" value="TPR_22"/>
</dbReference>
<dbReference type="SUPFAM" id="SSF48452">
    <property type="entry name" value="TPR-like"/>
    <property type="match status" value="1"/>
</dbReference>
<evidence type="ECO:0000313" key="6">
    <source>
        <dbReference type="Proteomes" id="UP000077248"/>
    </source>
</evidence>
<evidence type="ECO:0000256" key="3">
    <source>
        <dbReference type="PROSITE-ProRule" id="PRU00339"/>
    </source>
</evidence>
<feature type="repeat" description="TPR" evidence="3">
    <location>
        <begin position="37"/>
        <end position="70"/>
    </location>
</feature>
<dbReference type="InterPro" id="IPR011990">
    <property type="entry name" value="TPR-like_helical_dom_sf"/>
</dbReference>
<proteinExistence type="predicted"/>
<evidence type="ECO:0000313" key="4">
    <source>
        <dbReference type="EMBL" id="OAG23929.1"/>
    </source>
</evidence>
<dbReference type="EMBL" id="PDXD01000001">
    <property type="protein sequence ID" value="RYN84058.1"/>
    <property type="molecule type" value="Genomic_DNA"/>
</dbReference>
<sequence>MSTKTALKAAKAAIGAKDWEEAKNQAEAVLEQDAQNYFAYLFLGRANDGLSRFEEAAKAYYDATKIKPDDAQAWLGLRGMYEGLKGAKVDENTDVGLELAQIYMNLDDAYKSQSAIDKLVDHARAHGTKTQYARALSTQLPSSPVYSYLEGRLPDPSKTYTRIAEIHETQEASTIKRLIEERRLRIGATLENTTSSVKNEIYAASPLEGIYEEIINWTRDDELRREYEEKLLARAYDTLMVLPSGEKADKREKVMKLAHDMVVIKHPNLLAWTIELEWRSGMEVEAY</sequence>
<reference evidence="7" key="2">
    <citation type="journal article" date="2019" name="bioRxiv">
        <title>Genomics, evolutionary history and diagnostics of the Alternaria alternata species group including apple and Asian pear pathotypes.</title>
        <authorList>
            <person name="Armitage A.D."/>
            <person name="Cockerton H.M."/>
            <person name="Sreenivasaprasad S."/>
            <person name="Woodhall J.W."/>
            <person name="Lane C.R."/>
            <person name="Harrison R.J."/>
            <person name="Clarkson J.P."/>
        </authorList>
    </citation>
    <scope>NUCLEOTIDE SEQUENCE [LARGE SCALE GENOMIC DNA]</scope>
    <source>
        <strain evidence="7">FERA 1177</strain>
    </source>
</reference>
<evidence type="ECO:0000256" key="2">
    <source>
        <dbReference type="ARBA" id="ARBA00022803"/>
    </source>
</evidence>
<dbReference type="OMA" id="HDMVVIK"/>
<keyword evidence="6" id="KW-1185">Reference proteome</keyword>
<dbReference type="PANTHER" id="PTHR15704">
    <property type="entry name" value="SUPERKILLER 3 PROTEIN-RELATED"/>
    <property type="match status" value="1"/>
</dbReference>
<keyword evidence="1" id="KW-0677">Repeat</keyword>
<keyword evidence="2 3" id="KW-0802">TPR repeat</keyword>
<gene>
    <name evidence="5" type="ORF">AA0117_g524</name>
    <name evidence="4" type="ORF">CC77DRAFT_1006137</name>
</gene>
<dbReference type="RefSeq" id="XP_018389350.1">
    <property type="nucleotide sequence ID" value="XM_018523394.1"/>
</dbReference>
<dbReference type="InterPro" id="IPR039226">
    <property type="entry name" value="Ski3/TTC37"/>
</dbReference>
<dbReference type="PANTHER" id="PTHR15704:SF7">
    <property type="entry name" value="SUPERKILLER COMPLEX PROTEIN 3"/>
    <property type="match status" value="1"/>
</dbReference>
<dbReference type="AlphaFoldDB" id="A0A177DYS5"/>
<dbReference type="VEuPathDB" id="FungiDB:CC77DRAFT_1006137"/>
<evidence type="ECO:0000256" key="1">
    <source>
        <dbReference type="ARBA" id="ARBA00022737"/>
    </source>
</evidence>
<reference evidence="5" key="3">
    <citation type="journal article" date="2019" name="J. ISSAAS">
        <title>Genomics, evolutionary history and diagnostics of the Alternaria alternata species group including apple and Asian pear pathotypes.</title>
        <authorList>
            <person name="Armitage A.D."/>
            <person name="Cockerton H.M."/>
            <person name="Sreenivasaprasad S."/>
            <person name="Woodhall J."/>
            <person name="Lane C."/>
            <person name="Harrison R.J."/>
            <person name="Clarkson J.P."/>
        </authorList>
    </citation>
    <scope>NUCLEOTIDE SEQUENCE</scope>
    <source>
        <strain evidence="5">FERA 1177</strain>
    </source>
</reference>
<dbReference type="GeneID" id="29108988"/>
<protein>
    <submittedName>
        <fullName evidence="4">Uncharacterized protein</fullName>
    </submittedName>
</protein>
<dbReference type="Pfam" id="PF18833">
    <property type="entry name" value="TPR_22"/>
    <property type="match status" value="1"/>
</dbReference>
<evidence type="ECO:0000313" key="7">
    <source>
        <dbReference type="Proteomes" id="UP000291422"/>
    </source>
</evidence>
<reference evidence="4 6" key="1">
    <citation type="submission" date="2016-05" db="EMBL/GenBank/DDBJ databases">
        <title>Comparative analysis of secretome profiles of manganese(II)-oxidizing ascomycete fungi.</title>
        <authorList>
            <consortium name="DOE Joint Genome Institute"/>
            <person name="Zeiner C.A."/>
            <person name="Purvine S.O."/>
            <person name="Zink E.M."/>
            <person name="Wu S."/>
            <person name="Pasa-Tolic L."/>
            <person name="Chaput D.L."/>
            <person name="Haridas S."/>
            <person name="Grigoriev I.V."/>
            <person name="Santelli C.M."/>
            <person name="Hansel C.M."/>
        </authorList>
    </citation>
    <scope>NUCLEOTIDE SEQUENCE [LARGE SCALE GENOMIC DNA]</scope>
    <source>
        <strain evidence="4 6">SRC1lrK2f</strain>
    </source>
</reference>
<dbReference type="GO" id="GO:0006401">
    <property type="term" value="P:RNA catabolic process"/>
    <property type="evidence" value="ECO:0007669"/>
    <property type="project" value="InterPro"/>
</dbReference>
<dbReference type="PROSITE" id="PS50005">
    <property type="entry name" value="TPR"/>
    <property type="match status" value="1"/>
</dbReference>
<dbReference type="GO" id="GO:0055087">
    <property type="term" value="C:Ski complex"/>
    <property type="evidence" value="ECO:0007669"/>
    <property type="project" value="InterPro"/>
</dbReference>
<dbReference type="KEGG" id="aalt:CC77DRAFT_1006137"/>
<dbReference type="Proteomes" id="UP000291422">
    <property type="component" value="Unassembled WGS sequence"/>
</dbReference>
<evidence type="ECO:0000313" key="5">
    <source>
        <dbReference type="EMBL" id="RYN84058.1"/>
    </source>
</evidence>
<dbReference type="InterPro" id="IPR019734">
    <property type="entry name" value="TPR_rpt"/>
</dbReference>
<organism evidence="4 6">
    <name type="scientific">Alternaria alternata</name>
    <name type="common">Alternaria rot fungus</name>
    <name type="synonym">Torula alternata</name>
    <dbReference type="NCBI Taxonomy" id="5599"/>
    <lineage>
        <taxon>Eukaryota</taxon>
        <taxon>Fungi</taxon>
        <taxon>Dikarya</taxon>
        <taxon>Ascomycota</taxon>
        <taxon>Pezizomycotina</taxon>
        <taxon>Dothideomycetes</taxon>
        <taxon>Pleosporomycetidae</taxon>
        <taxon>Pleosporales</taxon>
        <taxon>Pleosporineae</taxon>
        <taxon>Pleosporaceae</taxon>
        <taxon>Alternaria</taxon>
        <taxon>Alternaria sect. Alternaria</taxon>
        <taxon>Alternaria alternata complex</taxon>
    </lineage>
</organism>
<accession>A0A177DYS5</accession>
<name>A0A177DYS5_ALTAL</name>
<dbReference type="STRING" id="5599.A0A177DYS5"/>
<dbReference type="Gene3D" id="1.25.40.10">
    <property type="entry name" value="Tetratricopeptide repeat domain"/>
    <property type="match status" value="1"/>
</dbReference>
<dbReference type="Proteomes" id="UP000077248">
    <property type="component" value="Unassembled WGS sequence"/>
</dbReference>